<keyword evidence="1" id="KW-1133">Transmembrane helix</keyword>
<evidence type="ECO:0000313" key="5">
    <source>
        <dbReference type="Proteomes" id="UP000215224"/>
    </source>
</evidence>
<feature type="domain" description="Sigma factor regulator C-terminal" evidence="2">
    <location>
        <begin position="185"/>
        <end position="335"/>
    </location>
</feature>
<feature type="transmembrane region" description="Helical" evidence="1">
    <location>
        <begin position="51"/>
        <end position="73"/>
    </location>
</feature>
<name>A0A223KNU4_9BACI</name>
<dbReference type="KEGG" id="bcoh:BC6307_07370"/>
<keyword evidence="1" id="KW-0812">Transmembrane</keyword>
<sequence>MKEKDKNHSNDENLYEQMLNNSIDEFDQKYSPKQQQTIVKRSKNKAMFTNILISLAILLLIVPVMTLLTYFYYSSGENYGRANNAIEVASKLIYVTEPNMSVEEMEIEEEIGFFTMDLNFDVYKRIGSQDYKVGDYEINYYFDKPNFPKRNLLLERPLEEIPQPESELIVHPDVLVSTNSDWNILKGLPDGTVSELYVSFSETIDVSEVNELFNGDMEVRWLAVDTGLERKRIDKDGYPLTPLGYPAQVDTTTWSPFNGREQTNEEVFLDILKFLKENEETATILARAKSLSLEERITYIEENGIKIYGVVVTGPTAELRNLQDNEKIKSMKIGEVKLWNWK</sequence>
<proteinExistence type="predicted"/>
<dbReference type="Proteomes" id="UP000215224">
    <property type="component" value="Chromosome"/>
</dbReference>
<keyword evidence="1" id="KW-0472">Membrane</keyword>
<feature type="domain" description="Sigma factor regulator N-terminal" evidence="3">
    <location>
        <begin position="37"/>
        <end position="129"/>
    </location>
</feature>
<accession>A0A223KNU4</accession>
<dbReference type="Pfam" id="PF13800">
    <property type="entry name" value="Sigma_reg_N"/>
    <property type="match status" value="1"/>
</dbReference>
<dbReference type="InterPro" id="IPR029101">
    <property type="entry name" value="Sigma_reg_N"/>
</dbReference>
<protein>
    <submittedName>
        <fullName evidence="4">Anti-sigma factor</fullName>
    </submittedName>
</protein>
<dbReference type="STRING" id="1314751.GCA_001591425_00298"/>
<keyword evidence="5" id="KW-1185">Reference proteome</keyword>
<dbReference type="AlphaFoldDB" id="A0A223KNU4"/>
<evidence type="ECO:0000259" key="3">
    <source>
        <dbReference type="Pfam" id="PF13800"/>
    </source>
</evidence>
<evidence type="ECO:0000313" key="4">
    <source>
        <dbReference type="EMBL" id="AST91109.1"/>
    </source>
</evidence>
<evidence type="ECO:0000259" key="2">
    <source>
        <dbReference type="Pfam" id="PF13791"/>
    </source>
</evidence>
<dbReference type="EMBL" id="CP018866">
    <property type="protein sequence ID" value="AST91109.1"/>
    <property type="molecule type" value="Genomic_DNA"/>
</dbReference>
<gene>
    <name evidence="4" type="ORF">BC6307_07370</name>
</gene>
<reference evidence="4 5" key="1">
    <citation type="submission" date="2016-12" db="EMBL/GenBank/DDBJ databases">
        <title>The whole genome sequencing and assembly of Bacillus cohnii DSM 6307T strain.</title>
        <authorList>
            <person name="Lee Y.-J."/>
            <person name="Yi H."/>
            <person name="Bahn Y.-S."/>
            <person name="Kim J.F."/>
            <person name="Lee D.-W."/>
        </authorList>
    </citation>
    <scope>NUCLEOTIDE SEQUENCE [LARGE SCALE GENOMIC DNA]</scope>
    <source>
        <strain evidence="4 5">DSM 6307</strain>
    </source>
</reference>
<dbReference type="InterPro" id="IPR025672">
    <property type="entry name" value="Sigma_reg_C_dom"/>
</dbReference>
<dbReference type="RefSeq" id="WP_066411140.1">
    <property type="nucleotide sequence ID" value="NZ_CP018866.1"/>
</dbReference>
<evidence type="ECO:0000256" key="1">
    <source>
        <dbReference type="SAM" id="Phobius"/>
    </source>
</evidence>
<dbReference type="Pfam" id="PF13791">
    <property type="entry name" value="Sigma_reg_C"/>
    <property type="match status" value="1"/>
</dbReference>
<organism evidence="4 5">
    <name type="scientific">Sutcliffiella cohnii</name>
    <dbReference type="NCBI Taxonomy" id="33932"/>
    <lineage>
        <taxon>Bacteria</taxon>
        <taxon>Bacillati</taxon>
        <taxon>Bacillota</taxon>
        <taxon>Bacilli</taxon>
        <taxon>Bacillales</taxon>
        <taxon>Bacillaceae</taxon>
        <taxon>Sutcliffiella</taxon>
    </lineage>
</organism>